<dbReference type="AlphaFoldDB" id="A0A133VMY6"/>
<dbReference type="Proteomes" id="UP000070263">
    <property type="component" value="Unassembled WGS sequence"/>
</dbReference>
<accession>A0A133VMY6</accession>
<dbReference type="InterPro" id="IPR012340">
    <property type="entry name" value="NA-bd_OB-fold"/>
</dbReference>
<dbReference type="Gene3D" id="2.40.50.140">
    <property type="entry name" value="Nucleic acid-binding proteins"/>
    <property type="match status" value="1"/>
</dbReference>
<sequence length="78" mass="8684">MRFHEDKVRDEIIKKPPVSEGDTREVKIVDKGEEGDGIAKIGESNFTVIIPDTALDEKVKIEIIGVKPTFAFGEKIES</sequence>
<protein>
    <recommendedName>
        <fullName evidence="1">TRAM domain-containing protein</fullName>
    </recommendedName>
</protein>
<name>A0A133VMY6_9EURY</name>
<dbReference type="SUPFAM" id="SSF50249">
    <property type="entry name" value="Nucleic acid-binding proteins"/>
    <property type="match status" value="1"/>
</dbReference>
<evidence type="ECO:0000313" key="2">
    <source>
        <dbReference type="EMBL" id="KXB07771.1"/>
    </source>
</evidence>
<dbReference type="Pfam" id="PF01938">
    <property type="entry name" value="TRAM"/>
    <property type="match status" value="1"/>
</dbReference>
<comment type="caution">
    <text evidence="2">The sequence shown here is derived from an EMBL/GenBank/DDBJ whole genome shotgun (WGS) entry which is preliminary data.</text>
</comment>
<reference evidence="2 3" key="1">
    <citation type="journal article" date="2016" name="Sci. Rep.">
        <title>Metabolic traits of an uncultured archaeal lineage -MSBL1- from brine pools of the Red Sea.</title>
        <authorList>
            <person name="Mwirichia R."/>
            <person name="Alam I."/>
            <person name="Rashid M."/>
            <person name="Vinu M."/>
            <person name="Ba-Alawi W."/>
            <person name="Anthony Kamau A."/>
            <person name="Kamanda Ngugi D."/>
            <person name="Goker M."/>
            <person name="Klenk H.P."/>
            <person name="Bajic V."/>
            <person name="Stingl U."/>
        </authorList>
    </citation>
    <scope>NUCLEOTIDE SEQUENCE [LARGE SCALE GENOMIC DNA]</scope>
    <source>
        <strain evidence="2">SCGC-AAA382A20</strain>
    </source>
</reference>
<dbReference type="EMBL" id="LHYE01000001">
    <property type="protein sequence ID" value="KXB07771.1"/>
    <property type="molecule type" value="Genomic_DNA"/>
</dbReference>
<dbReference type="PROSITE" id="PS50926">
    <property type="entry name" value="TRAM"/>
    <property type="match status" value="1"/>
</dbReference>
<evidence type="ECO:0000313" key="3">
    <source>
        <dbReference type="Proteomes" id="UP000070263"/>
    </source>
</evidence>
<feature type="domain" description="TRAM" evidence="1">
    <location>
        <begin position="17"/>
        <end position="77"/>
    </location>
</feature>
<organism evidence="2 3">
    <name type="scientific">candidate division MSBL1 archaeon SCGC-AAA382A20</name>
    <dbReference type="NCBI Taxonomy" id="1698280"/>
    <lineage>
        <taxon>Archaea</taxon>
        <taxon>Methanobacteriati</taxon>
        <taxon>Methanobacteriota</taxon>
        <taxon>candidate division MSBL1</taxon>
    </lineage>
</organism>
<keyword evidence="3" id="KW-1185">Reference proteome</keyword>
<proteinExistence type="predicted"/>
<dbReference type="InterPro" id="IPR002792">
    <property type="entry name" value="TRAM_dom"/>
</dbReference>
<gene>
    <name evidence="2" type="ORF">AKJ51_00015</name>
</gene>
<evidence type="ECO:0000259" key="1">
    <source>
        <dbReference type="PROSITE" id="PS50926"/>
    </source>
</evidence>